<reference evidence="1 2" key="1">
    <citation type="submission" date="2024-04" db="EMBL/GenBank/DDBJ databases">
        <title>Dissimilatory iodate-reducing microorganisms contribute to the enrichment of iodine in groundwater.</title>
        <authorList>
            <person name="Jiang Z."/>
        </authorList>
    </citation>
    <scope>NUCLEOTIDE SEQUENCE [LARGE SCALE GENOMIC DNA]</scope>
    <source>
        <strain evidence="1 2">NCP973</strain>
        <plasmid evidence="1 2">unnamed1</plasmid>
    </source>
</reference>
<accession>A0ABZ2XN05</accession>
<name>A0ABZ2XN05_9RHOO</name>
<evidence type="ECO:0000313" key="2">
    <source>
        <dbReference type="Proteomes" id="UP001479520"/>
    </source>
</evidence>
<evidence type="ECO:0000313" key="1">
    <source>
        <dbReference type="EMBL" id="WZJ23244.1"/>
    </source>
</evidence>
<keyword evidence="2" id="KW-1185">Reference proteome</keyword>
<sequence length="134" mass="14543">MNKIICWSTWLDQKTMSFLVLDQIARLGRLVKSVYIDGPRYHIAAEHLGEGAFDTSARTGTVSTENLLSLVVILGIAKRHSNRLFLSTKDGVGLGVPEAISAILNEVTTGLPEDIGTLIQNSCGIPKVIHRKCG</sequence>
<geneLocation type="plasmid" evidence="1 2">
    <name>unnamed1</name>
</geneLocation>
<dbReference type="Proteomes" id="UP001479520">
    <property type="component" value="Plasmid unnamed1"/>
</dbReference>
<keyword evidence="1" id="KW-0614">Plasmid</keyword>
<gene>
    <name evidence="1" type="ORF">AADV58_17700</name>
</gene>
<dbReference type="EMBL" id="CP151407">
    <property type="protein sequence ID" value="WZJ23244.1"/>
    <property type="molecule type" value="Genomic_DNA"/>
</dbReference>
<organism evidence="1 2">
    <name type="scientific">Azonexus hydrophilus</name>
    <dbReference type="NCBI Taxonomy" id="418702"/>
    <lineage>
        <taxon>Bacteria</taxon>
        <taxon>Pseudomonadati</taxon>
        <taxon>Pseudomonadota</taxon>
        <taxon>Betaproteobacteria</taxon>
        <taxon>Rhodocyclales</taxon>
        <taxon>Azonexaceae</taxon>
        <taxon>Azonexus</taxon>
    </lineage>
</organism>
<dbReference type="RefSeq" id="WP_341744583.1">
    <property type="nucleotide sequence ID" value="NZ_CP151407.1"/>
</dbReference>
<protein>
    <submittedName>
        <fullName evidence="1">Uncharacterized protein</fullName>
    </submittedName>
</protein>
<proteinExistence type="predicted"/>